<keyword evidence="2" id="KW-0732">Signal</keyword>
<accession>A0A1Y5SFW1</accession>
<feature type="signal peptide" evidence="2">
    <location>
        <begin position="1"/>
        <end position="21"/>
    </location>
</feature>
<evidence type="ECO:0000256" key="2">
    <source>
        <dbReference type="SAM" id="SignalP"/>
    </source>
</evidence>
<feature type="transmembrane region" description="Helical" evidence="1">
    <location>
        <begin position="117"/>
        <end position="136"/>
    </location>
</feature>
<organism evidence="3 4">
    <name type="scientific">Oceanibacterium hippocampi</name>
    <dbReference type="NCBI Taxonomy" id="745714"/>
    <lineage>
        <taxon>Bacteria</taxon>
        <taxon>Pseudomonadati</taxon>
        <taxon>Pseudomonadota</taxon>
        <taxon>Alphaproteobacteria</taxon>
        <taxon>Sneathiellales</taxon>
        <taxon>Sneathiellaceae</taxon>
        <taxon>Oceanibacterium</taxon>
    </lineage>
</organism>
<dbReference type="InParanoid" id="A0A1Y5SFW1"/>
<dbReference type="InterPro" id="IPR007038">
    <property type="entry name" value="HupE_UreJ"/>
</dbReference>
<feature type="chain" id="PRO_5012147613" evidence="2">
    <location>
        <begin position="22"/>
        <end position="219"/>
    </location>
</feature>
<feature type="transmembrane region" description="Helical" evidence="1">
    <location>
        <begin position="68"/>
        <end position="87"/>
    </location>
</feature>
<gene>
    <name evidence="3" type="ORF">OCH7691_01647</name>
</gene>
<keyword evidence="4" id="KW-1185">Reference proteome</keyword>
<evidence type="ECO:0000313" key="4">
    <source>
        <dbReference type="Proteomes" id="UP000193200"/>
    </source>
</evidence>
<dbReference type="AlphaFoldDB" id="A0A1Y5SFW1"/>
<name>A0A1Y5SFW1_9PROT</name>
<dbReference type="OrthoDB" id="9808192at2"/>
<evidence type="ECO:0000313" key="3">
    <source>
        <dbReference type="EMBL" id="SLN39486.1"/>
    </source>
</evidence>
<keyword evidence="1" id="KW-0812">Transmembrane</keyword>
<keyword evidence="1" id="KW-1133">Transmembrane helix</keyword>
<feature type="transmembrane region" description="Helical" evidence="1">
    <location>
        <begin position="148"/>
        <end position="173"/>
    </location>
</feature>
<proteinExistence type="predicted"/>
<keyword evidence="1" id="KW-0472">Membrane</keyword>
<dbReference type="RefSeq" id="WP_085882847.1">
    <property type="nucleotide sequence ID" value="NZ_FWFR01000001.1"/>
</dbReference>
<dbReference type="Proteomes" id="UP000193200">
    <property type="component" value="Unassembled WGS sequence"/>
</dbReference>
<dbReference type="PIRSF" id="PIRSF016919">
    <property type="entry name" value="HupE_UreJ"/>
    <property type="match status" value="1"/>
</dbReference>
<sequence length="219" mass="21549">MKKYLAGLVALGVLVSAPALAHHPLGGMPMTTFGHGLLSGVGHPLLGFDHLFFVVAVGIAALFTGRRLLAPLAFVAGMLGGVLLIVGGVALPAVEAVIALSLLLIGGLLARGKALGLPLAAVLFAGLGLFHGWAFGETIAGQEGGAPLAVTIGYLVGLAAIQWVIAVAAGFAVGTLGRATSAAALPARLSGAMVAGAGAFLLLETFEGVLFATMGVVAG</sequence>
<reference evidence="3 4" key="1">
    <citation type="submission" date="2017-03" db="EMBL/GenBank/DDBJ databases">
        <authorList>
            <person name="Afonso C.L."/>
            <person name="Miller P.J."/>
            <person name="Scott M.A."/>
            <person name="Spackman E."/>
            <person name="Goraichik I."/>
            <person name="Dimitrov K.M."/>
            <person name="Suarez D.L."/>
            <person name="Swayne D.E."/>
        </authorList>
    </citation>
    <scope>NUCLEOTIDE SEQUENCE [LARGE SCALE GENOMIC DNA]</scope>
    <source>
        <strain evidence="3 4">CECT 7691</strain>
    </source>
</reference>
<feature type="transmembrane region" description="Helical" evidence="1">
    <location>
        <begin position="93"/>
        <end position="110"/>
    </location>
</feature>
<dbReference type="EMBL" id="FWFR01000001">
    <property type="protein sequence ID" value="SLN39486.1"/>
    <property type="molecule type" value="Genomic_DNA"/>
</dbReference>
<evidence type="ECO:0000256" key="1">
    <source>
        <dbReference type="SAM" id="Phobius"/>
    </source>
</evidence>
<dbReference type="Pfam" id="PF04955">
    <property type="entry name" value="HupE_UreJ"/>
    <property type="match status" value="1"/>
</dbReference>
<feature type="transmembrane region" description="Helical" evidence="1">
    <location>
        <begin position="45"/>
        <end position="63"/>
    </location>
</feature>
<protein>
    <submittedName>
        <fullName evidence="3">HupE / UreJ protein</fullName>
    </submittedName>
</protein>